<keyword evidence="4" id="KW-0805">Transcription regulation</keyword>
<evidence type="ECO:0000313" key="11">
    <source>
        <dbReference type="RefSeq" id="XP_010513486.1"/>
    </source>
</evidence>
<dbReference type="InterPro" id="IPR003656">
    <property type="entry name" value="Znf_BED"/>
</dbReference>
<dbReference type="InterPro" id="IPR025525">
    <property type="entry name" value="hAT-like_transposase_RNase-H"/>
</dbReference>
<evidence type="ECO:0000256" key="3">
    <source>
        <dbReference type="ARBA" id="ARBA00022833"/>
    </source>
</evidence>
<dbReference type="PANTHER" id="PTHR46481">
    <property type="entry name" value="ZINC FINGER BED DOMAIN-CONTAINING PROTEIN 4"/>
    <property type="match status" value="1"/>
</dbReference>
<dbReference type="PANTHER" id="PTHR46481:SF2">
    <property type="entry name" value="BED-TYPE DOMAIN-CONTAINING PROTEIN"/>
    <property type="match status" value="1"/>
</dbReference>
<keyword evidence="10" id="KW-1185">Reference proteome</keyword>
<dbReference type="RefSeq" id="XP_010513486.1">
    <property type="nucleotide sequence ID" value="XM_010515184.1"/>
</dbReference>
<feature type="region of interest" description="Disordered" evidence="8">
    <location>
        <begin position="1"/>
        <end position="49"/>
    </location>
</feature>
<dbReference type="SUPFAM" id="SSF53098">
    <property type="entry name" value="Ribonuclease H-like"/>
    <property type="match status" value="1"/>
</dbReference>
<dbReference type="InterPro" id="IPR036236">
    <property type="entry name" value="Znf_C2H2_sf"/>
</dbReference>
<sequence length="549" mass="63212">MADENDKEPTVQLGQEDATADVAANVASGKKSPRPASGTDKPLKPRKKYAKRAPVWEHFLQREGDHAKSYCKYCAAEIACDTKAVGTSPMIGHINRCKQYKDWVEKEKQKVISSDNNGNLKVIKYDPMLFRRSINEMVVVNELPLSFVESEGWKRFCFNVLSMYNTISRRTSTKDIVAMYLQEKAALKNLFTHWINSEWELQKRILSFKVITDHKGDTIVGQLIDSLDDWGIEKVMVTVDNAKNNDKALDAFKVQLRLRGEDALLRDGDYLHMRCCAHILNLIVGDGLKKVNHHIVAIRNAVKYVRSSFTRLKSFAMRCDTGKMCRGSLPLDVCTRWNSMYLMLSSALKLRKVFEKMEAEDKLYCDYFEEEDEKTRINELDRRLILLRRKLRVSSTVCYNEIVNIERNLMSKCTSPDEEIRKQAHVMRDKFDEKYWDGLGNMNPLVIVASVFDPRNKMKFASLCFDQLYGKETIESRHLNAKVSDVMKKLYEHYSYKLSTPEAIEDTPDSQPESSVFELLDDEDCEGILAIFDKVVGLKTSADNYNELQ</sequence>
<keyword evidence="2 7" id="KW-0863">Zinc-finger</keyword>
<keyword evidence="6" id="KW-0804">Transcription</keyword>
<dbReference type="InterPro" id="IPR012337">
    <property type="entry name" value="RNaseH-like_sf"/>
</dbReference>
<dbReference type="PROSITE" id="PS50808">
    <property type="entry name" value="ZF_BED"/>
    <property type="match status" value="1"/>
</dbReference>
<keyword evidence="5" id="KW-0238">DNA-binding</keyword>
<dbReference type="InterPro" id="IPR052035">
    <property type="entry name" value="ZnF_BED_domain_contain"/>
</dbReference>
<evidence type="ECO:0000259" key="9">
    <source>
        <dbReference type="PROSITE" id="PS50808"/>
    </source>
</evidence>
<evidence type="ECO:0000256" key="4">
    <source>
        <dbReference type="ARBA" id="ARBA00023015"/>
    </source>
</evidence>
<name>A0ABM0ZBW9_CAMSA</name>
<dbReference type="Pfam" id="PF02892">
    <property type="entry name" value="zf-BED"/>
    <property type="match status" value="1"/>
</dbReference>
<feature type="domain" description="BED-type" evidence="9">
    <location>
        <begin position="50"/>
        <end position="104"/>
    </location>
</feature>
<evidence type="ECO:0000256" key="1">
    <source>
        <dbReference type="ARBA" id="ARBA00022723"/>
    </source>
</evidence>
<proteinExistence type="predicted"/>
<accession>A0ABM0ZBW9</accession>
<dbReference type="Proteomes" id="UP000694864">
    <property type="component" value="Chromosome 5"/>
</dbReference>
<reference evidence="10" key="1">
    <citation type="journal article" date="2014" name="Nat. Commun.">
        <title>The emerging biofuel crop Camelina sativa retains a highly undifferentiated hexaploid genome structure.</title>
        <authorList>
            <person name="Kagale S."/>
            <person name="Koh C."/>
            <person name="Nixon J."/>
            <person name="Bollina V."/>
            <person name="Clarke W.E."/>
            <person name="Tuteja R."/>
            <person name="Spillane C."/>
            <person name="Robinson S.J."/>
            <person name="Links M.G."/>
            <person name="Clarke C."/>
            <person name="Higgins E.E."/>
            <person name="Huebert T."/>
            <person name="Sharpe A.G."/>
            <person name="Parkin I.A."/>
        </authorList>
    </citation>
    <scope>NUCLEOTIDE SEQUENCE [LARGE SCALE GENOMIC DNA]</scope>
    <source>
        <strain evidence="10">cv. DH55</strain>
    </source>
</reference>
<evidence type="ECO:0000256" key="8">
    <source>
        <dbReference type="SAM" id="MobiDB-lite"/>
    </source>
</evidence>
<protein>
    <submittedName>
        <fullName evidence="11">Zinc finger BED domain-containing protein RICESLEEPER 2-like</fullName>
    </submittedName>
</protein>
<dbReference type="GeneID" id="104789493"/>
<evidence type="ECO:0000313" key="10">
    <source>
        <dbReference type="Proteomes" id="UP000694864"/>
    </source>
</evidence>
<organism evidence="10 11">
    <name type="scientific">Camelina sativa</name>
    <name type="common">False flax</name>
    <name type="synonym">Myagrum sativum</name>
    <dbReference type="NCBI Taxonomy" id="90675"/>
    <lineage>
        <taxon>Eukaryota</taxon>
        <taxon>Viridiplantae</taxon>
        <taxon>Streptophyta</taxon>
        <taxon>Embryophyta</taxon>
        <taxon>Tracheophyta</taxon>
        <taxon>Spermatophyta</taxon>
        <taxon>Magnoliopsida</taxon>
        <taxon>eudicotyledons</taxon>
        <taxon>Gunneridae</taxon>
        <taxon>Pentapetalae</taxon>
        <taxon>rosids</taxon>
        <taxon>malvids</taxon>
        <taxon>Brassicales</taxon>
        <taxon>Brassicaceae</taxon>
        <taxon>Camelineae</taxon>
        <taxon>Camelina</taxon>
    </lineage>
</organism>
<gene>
    <name evidence="11" type="primary">LOC104789493</name>
</gene>
<evidence type="ECO:0000256" key="5">
    <source>
        <dbReference type="ARBA" id="ARBA00023125"/>
    </source>
</evidence>
<dbReference type="SMART" id="SM00614">
    <property type="entry name" value="ZnF_BED"/>
    <property type="match status" value="1"/>
</dbReference>
<keyword evidence="1" id="KW-0479">Metal-binding</keyword>
<reference evidence="11" key="2">
    <citation type="submission" date="2025-08" db="UniProtKB">
        <authorList>
            <consortium name="RefSeq"/>
        </authorList>
    </citation>
    <scope>IDENTIFICATION</scope>
    <source>
        <tissue evidence="11">Leaf</tissue>
    </source>
</reference>
<dbReference type="SUPFAM" id="SSF57667">
    <property type="entry name" value="beta-beta-alpha zinc fingers"/>
    <property type="match status" value="1"/>
</dbReference>
<evidence type="ECO:0000256" key="2">
    <source>
        <dbReference type="ARBA" id="ARBA00022771"/>
    </source>
</evidence>
<dbReference type="Pfam" id="PF14372">
    <property type="entry name" value="hAT-like_RNase-H"/>
    <property type="match status" value="1"/>
</dbReference>
<keyword evidence="3" id="KW-0862">Zinc</keyword>
<evidence type="ECO:0000256" key="6">
    <source>
        <dbReference type="ARBA" id="ARBA00023163"/>
    </source>
</evidence>
<evidence type="ECO:0000256" key="7">
    <source>
        <dbReference type="PROSITE-ProRule" id="PRU00027"/>
    </source>
</evidence>